<organism evidence="2 3">
    <name type="scientific">Caenimonas sedimenti</name>
    <dbReference type="NCBI Taxonomy" id="2596921"/>
    <lineage>
        <taxon>Bacteria</taxon>
        <taxon>Pseudomonadati</taxon>
        <taxon>Pseudomonadota</taxon>
        <taxon>Betaproteobacteria</taxon>
        <taxon>Burkholderiales</taxon>
        <taxon>Comamonadaceae</taxon>
        <taxon>Caenimonas</taxon>
    </lineage>
</organism>
<keyword evidence="3" id="KW-1185">Reference proteome</keyword>
<dbReference type="Proteomes" id="UP000318199">
    <property type="component" value="Unassembled WGS sequence"/>
</dbReference>
<dbReference type="AlphaFoldDB" id="A0A562ZHM4"/>
<sequence length="415" mass="44288">MTAQATLLLGALPGETLDAAVGRMAALPAWRPFDDRAMCFVAAFSRRLAMDTAARPYPELLALAHWFRGARLRELAARQQAGDAASFAVGRGLAFHLAPANVDSIFMYSWLLSALAGNANIVRVSQKPSPQVDRFVAALHATLADPAVGHAMTGRLLLLTYPHEAEVTRAISQAAQLRVVWGGDATVAAIRAIPLRPTAAELVFPDRFSAAAFDAAAVLAADDAGLVKLAGAFYNDAFWFAQQACSSPRVLHWVGSAADIDAAKARFWSALGAELTRRAPDNTAAMTMARVVAAFDYAARGAVTVNEAPTGFPLRLHLQRPPDRELRDLHCGNGLFLEQSLASLATLAPQLDDRDQTLAVFGFGPAELQAFAAALPPRALDRIVPVGKALEFDAVWDGVDLLAAFSRRVRISSAT</sequence>
<dbReference type="InterPro" id="IPR008670">
    <property type="entry name" value="CoA_reduct_LuxC"/>
</dbReference>
<dbReference type="EMBL" id="VOBQ01000022">
    <property type="protein sequence ID" value="TWO67901.1"/>
    <property type="molecule type" value="Genomic_DNA"/>
</dbReference>
<name>A0A562ZHM4_9BURK</name>
<dbReference type="OrthoDB" id="5298740at2"/>
<dbReference type="GO" id="GO:0003995">
    <property type="term" value="F:acyl-CoA dehydrogenase activity"/>
    <property type="evidence" value="ECO:0007669"/>
    <property type="project" value="InterPro"/>
</dbReference>
<protein>
    <submittedName>
        <fullName evidence="2">Gamma-glutamyl phosphate reductase</fullName>
    </submittedName>
</protein>
<evidence type="ECO:0000313" key="2">
    <source>
        <dbReference type="EMBL" id="TWO67901.1"/>
    </source>
</evidence>
<accession>A0A562ZHM4</accession>
<dbReference type="RefSeq" id="WP_145896080.1">
    <property type="nucleotide sequence ID" value="NZ_VOBQ01000022.1"/>
</dbReference>
<dbReference type="GO" id="GO:0008218">
    <property type="term" value="P:bioluminescence"/>
    <property type="evidence" value="ECO:0007669"/>
    <property type="project" value="InterPro"/>
</dbReference>
<gene>
    <name evidence="2" type="ORF">FN976_25055</name>
</gene>
<comment type="caution">
    <text evidence="2">The sequence shown here is derived from an EMBL/GenBank/DDBJ whole genome shotgun (WGS) entry which is preliminary data.</text>
</comment>
<evidence type="ECO:0000256" key="1">
    <source>
        <dbReference type="ARBA" id="ARBA00022857"/>
    </source>
</evidence>
<reference evidence="2 3" key="1">
    <citation type="submission" date="2019-07" db="EMBL/GenBank/DDBJ databases">
        <title>Caenimonas sedimenti sp. nov., isolated from activated sludge.</title>
        <authorList>
            <person name="Xu J."/>
        </authorList>
    </citation>
    <scope>NUCLEOTIDE SEQUENCE [LARGE SCALE GENOMIC DNA]</scope>
    <source>
        <strain evidence="2 3">HX-9-20</strain>
    </source>
</reference>
<dbReference type="Pfam" id="PF05893">
    <property type="entry name" value="LuxC"/>
    <property type="match status" value="1"/>
</dbReference>
<evidence type="ECO:0000313" key="3">
    <source>
        <dbReference type="Proteomes" id="UP000318199"/>
    </source>
</evidence>
<proteinExistence type="predicted"/>
<keyword evidence="1" id="KW-0521">NADP</keyword>